<gene>
    <name evidence="2" type="ORF">G4Z16_13900</name>
</gene>
<reference evidence="3" key="1">
    <citation type="submission" date="2020-02" db="EMBL/GenBank/DDBJ databases">
        <title>Streptomyces sp. ASO4wet.</title>
        <authorList>
            <person name="Risdian C."/>
            <person name="Landwehr W."/>
            <person name="Schupp P."/>
            <person name="Wink J."/>
        </authorList>
    </citation>
    <scope>NUCLEOTIDE SEQUENCE [LARGE SCALE GENOMIC DNA]</scope>
    <source>
        <strain evidence="3">ASO4wet</strain>
    </source>
</reference>
<accession>A0A7T1WS72</accession>
<proteinExistence type="predicted"/>
<dbReference type="Proteomes" id="UP000595046">
    <property type="component" value="Chromosome"/>
</dbReference>
<name>A0A7T1WS72_9ACTN</name>
<organism evidence="2 3">
    <name type="scientific">Streptomyces bathyalis</name>
    <dbReference type="NCBI Taxonomy" id="2710756"/>
    <lineage>
        <taxon>Bacteria</taxon>
        <taxon>Bacillati</taxon>
        <taxon>Actinomycetota</taxon>
        <taxon>Actinomycetes</taxon>
        <taxon>Kitasatosporales</taxon>
        <taxon>Streptomycetaceae</taxon>
        <taxon>Streptomyces</taxon>
    </lineage>
</organism>
<feature type="region of interest" description="Disordered" evidence="1">
    <location>
        <begin position="111"/>
        <end position="139"/>
    </location>
</feature>
<keyword evidence="3" id="KW-1185">Reference proteome</keyword>
<evidence type="ECO:0000313" key="3">
    <source>
        <dbReference type="Proteomes" id="UP000595046"/>
    </source>
</evidence>
<evidence type="ECO:0000256" key="1">
    <source>
        <dbReference type="SAM" id="MobiDB-lite"/>
    </source>
</evidence>
<sequence length="139" mass="15602">MPSTTELPPRHPRREFVEELFSYYRDAGRPTLRNIAEEIADSSEFDAFTASRETIRKTLRGETVPLTFDVVNAVMTVLCKRAGIDPDTERWTGGFGDDSTTHRQNLRNLWNNALDTPLPPPASTGGWWGSGGYSDEPPF</sequence>
<dbReference type="KEGG" id="sbat:G4Z16_13900"/>
<evidence type="ECO:0000313" key="2">
    <source>
        <dbReference type="EMBL" id="QPP07299.1"/>
    </source>
</evidence>
<dbReference type="EMBL" id="CP048882">
    <property type="protein sequence ID" value="QPP07299.1"/>
    <property type="molecule type" value="Genomic_DNA"/>
</dbReference>
<protein>
    <submittedName>
        <fullName evidence="2">Uncharacterized protein</fullName>
    </submittedName>
</protein>
<dbReference type="AlphaFoldDB" id="A0A7T1WS72"/>